<reference evidence="1" key="1">
    <citation type="journal article" date="2013" name="PLoS ONE">
        <title>Direct detection of alternative open reading frames translation products in human significantly expands the proteome.</title>
        <authorList>
            <person name="Vanderperre B."/>
            <person name="Lucier J.-F."/>
            <person name="Motard J."/>
            <person name="Tremblay G."/>
            <person name="Vanderperre S."/>
            <person name="Wisztorski M."/>
            <person name="Salzet M."/>
            <person name="Boisvert F.-M."/>
            <person name="Roucou X."/>
        </authorList>
    </citation>
    <scope>NUCLEOTIDE SEQUENCE</scope>
</reference>
<name>L8E8D7_HUMAN</name>
<proteinExistence type="predicted"/>
<gene>
    <name evidence="1" type="primary">CHD7</name>
</gene>
<organism evidence="1">
    <name type="scientific">Homo sapiens</name>
    <name type="common">Human</name>
    <dbReference type="NCBI Taxonomy" id="9606"/>
    <lineage>
        <taxon>Eukaryota</taxon>
        <taxon>Metazoa</taxon>
        <taxon>Chordata</taxon>
        <taxon>Craniata</taxon>
        <taxon>Vertebrata</taxon>
        <taxon>Euteleostomi</taxon>
        <taxon>Mammalia</taxon>
        <taxon>Eutheria</taxon>
        <taxon>Euarchontoglires</taxon>
        <taxon>Primates</taxon>
        <taxon>Haplorrhini</taxon>
        <taxon>Catarrhini</taxon>
        <taxon>Hominidae</taxon>
        <taxon>Homo</taxon>
    </lineage>
</organism>
<dbReference type="OrthoDB" id="5857104at2759"/>
<accession>L8E8D7</accession>
<protein>
    <submittedName>
        <fullName evidence="1">Alternative protein CHD7</fullName>
    </submittedName>
</protein>
<dbReference type="AlphaFoldDB" id="L8E8D7"/>
<evidence type="ECO:0000313" key="1">
    <source>
        <dbReference type="EMBL" id="CCQ43570.1"/>
    </source>
</evidence>
<sequence>MTETCWLVLLNTGSVGRIITSSMTLSYPSWMHIKTLLKTEGQVIHLP</sequence>
<dbReference type="ChiTaRS" id="CHD7">
    <property type="organism name" value="human"/>
</dbReference>
<dbReference type="EMBL" id="HF584073">
    <property type="protein sequence ID" value="CCQ43570.1"/>
    <property type="molecule type" value="Genomic_DNA"/>
</dbReference>